<keyword evidence="2" id="KW-1185">Reference proteome</keyword>
<proteinExistence type="predicted"/>
<name>A0A0K1PMC6_9BACT</name>
<sequence>MLDGRTLVFCADFVDYRFEPSGAAGVDARPVSRWLGLRLVAEQKSSARPALHMQAGPRRRMRVMAGPTPLVWARIDNDHYGYWYLCNERADGQVVPPISFDEARQWPADSVEFDRAWARYFADALHHSSLNPLYRDRMFLAPAQVFLEGGSSGSSGRLPVPPVTRLRETLALPVHGFSDWDFGDHLPPLPTRRFSNESHGRIKALRKLVRDGQLPPILMMWFSGLDRYVILDGHDRLLASLIEGQVPKSIALLEVSERPPHSDSRRKDAVVREVERLLALRKAAEPMITRARPGITLDHANHLLVEAFDDRPTLASMTSAWPLHGGSEPWTSEVRMGLSAIDRAVEAVDFDMIA</sequence>
<reference evidence="1 2" key="1">
    <citation type="submission" date="2015-08" db="EMBL/GenBank/DDBJ databases">
        <authorList>
            <person name="Babu N.S."/>
            <person name="Beckwith C.J."/>
            <person name="Beseler K.G."/>
            <person name="Brison A."/>
            <person name="Carone J.V."/>
            <person name="Caskin T.P."/>
            <person name="Diamond M."/>
            <person name="Durham M.E."/>
            <person name="Foxe J.M."/>
            <person name="Go M."/>
            <person name="Henderson B.A."/>
            <person name="Jones I.B."/>
            <person name="McGettigan J.A."/>
            <person name="Micheletti S.J."/>
            <person name="Nasrallah M.E."/>
            <person name="Ortiz D."/>
            <person name="Piller C.R."/>
            <person name="Privatt S.R."/>
            <person name="Schneider S.L."/>
            <person name="Sharp S."/>
            <person name="Smith T.C."/>
            <person name="Stanton J.D."/>
            <person name="Ullery H.E."/>
            <person name="Wilson R.J."/>
            <person name="Serrano M.G."/>
            <person name="Buck G."/>
            <person name="Lee V."/>
            <person name="Wang Y."/>
            <person name="Carvalho R."/>
            <person name="Voegtly L."/>
            <person name="Shi R."/>
            <person name="Duckworth R."/>
            <person name="Johnson A."/>
            <person name="Loviza R."/>
            <person name="Walstead R."/>
            <person name="Shah Z."/>
            <person name="Kiflezghi M."/>
            <person name="Wade K."/>
            <person name="Ball S.L."/>
            <person name="Bradley K.W."/>
            <person name="Asai D.J."/>
            <person name="Bowman C.A."/>
            <person name="Russell D.A."/>
            <person name="Pope W.H."/>
            <person name="Jacobs-Sera D."/>
            <person name="Hendrix R.W."/>
            <person name="Hatfull G.F."/>
        </authorList>
    </citation>
    <scope>NUCLEOTIDE SEQUENCE [LARGE SCALE GENOMIC DNA]</scope>
    <source>
        <strain evidence="1 2">DSM 27648</strain>
    </source>
</reference>
<dbReference type="OrthoDB" id="1490466at2"/>
<protein>
    <recommendedName>
        <fullName evidence="3">ParB/Sulfiredoxin domain-containing protein</fullName>
    </recommendedName>
</protein>
<accession>A0A0K1PMC6</accession>
<gene>
    <name evidence="1" type="ORF">AKJ09_01220</name>
</gene>
<dbReference type="Proteomes" id="UP000064967">
    <property type="component" value="Chromosome"/>
</dbReference>
<dbReference type="KEGG" id="llu:AKJ09_01220"/>
<organism evidence="1 2">
    <name type="scientific">Labilithrix luteola</name>
    <dbReference type="NCBI Taxonomy" id="1391654"/>
    <lineage>
        <taxon>Bacteria</taxon>
        <taxon>Pseudomonadati</taxon>
        <taxon>Myxococcota</taxon>
        <taxon>Polyangia</taxon>
        <taxon>Polyangiales</taxon>
        <taxon>Labilitrichaceae</taxon>
        <taxon>Labilithrix</taxon>
    </lineage>
</organism>
<dbReference type="RefSeq" id="WP_146646131.1">
    <property type="nucleotide sequence ID" value="NZ_CP012333.1"/>
</dbReference>
<evidence type="ECO:0000313" key="1">
    <source>
        <dbReference type="EMBL" id="AKU94556.1"/>
    </source>
</evidence>
<dbReference type="AlphaFoldDB" id="A0A0K1PMC6"/>
<evidence type="ECO:0000313" key="2">
    <source>
        <dbReference type="Proteomes" id="UP000064967"/>
    </source>
</evidence>
<evidence type="ECO:0008006" key="3">
    <source>
        <dbReference type="Google" id="ProtNLM"/>
    </source>
</evidence>
<dbReference type="EMBL" id="CP012333">
    <property type="protein sequence ID" value="AKU94556.1"/>
    <property type="molecule type" value="Genomic_DNA"/>
</dbReference>